<evidence type="ECO:0000256" key="2">
    <source>
        <dbReference type="ARBA" id="ARBA00022737"/>
    </source>
</evidence>
<evidence type="ECO:0000256" key="3">
    <source>
        <dbReference type="PROSITE-ProRule" id="PRU00221"/>
    </source>
</evidence>
<dbReference type="Gene3D" id="2.130.10.10">
    <property type="entry name" value="YVTN repeat-like/Quinoprotein amine dehydrogenase"/>
    <property type="match status" value="6"/>
</dbReference>
<dbReference type="InterPro" id="IPR020472">
    <property type="entry name" value="WD40_PAC1"/>
</dbReference>
<evidence type="ECO:0000313" key="7">
    <source>
        <dbReference type="EMBL" id="KAA8647365.1"/>
    </source>
</evidence>
<keyword evidence="1 3" id="KW-0853">WD repeat</keyword>
<dbReference type="Pfam" id="PF24883">
    <property type="entry name" value="NPHP3_N"/>
    <property type="match status" value="1"/>
</dbReference>
<dbReference type="PANTHER" id="PTHR19879:SF9">
    <property type="entry name" value="TRANSCRIPTION INITIATION FACTOR TFIID SUBUNIT 5"/>
    <property type="match status" value="1"/>
</dbReference>
<feature type="repeat" description="WD" evidence="3">
    <location>
        <begin position="684"/>
        <end position="719"/>
    </location>
</feature>
<dbReference type="OrthoDB" id="674604at2759"/>
<feature type="repeat" description="WD" evidence="3">
    <location>
        <begin position="907"/>
        <end position="941"/>
    </location>
</feature>
<evidence type="ECO:0000256" key="1">
    <source>
        <dbReference type="ARBA" id="ARBA00022574"/>
    </source>
</evidence>
<proteinExistence type="predicted"/>
<dbReference type="InterPro" id="IPR019775">
    <property type="entry name" value="WD40_repeat_CS"/>
</dbReference>
<dbReference type="PROSITE" id="PS50294">
    <property type="entry name" value="WD_REPEATS_REGION"/>
    <property type="match status" value="11"/>
</dbReference>
<dbReference type="PROSITE" id="PS00678">
    <property type="entry name" value="WD_REPEATS_1"/>
    <property type="match status" value="11"/>
</dbReference>
<keyword evidence="2" id="KW-0677">Repeat</keyword>
<dbReference type="PANTHER" id="PTHR19879">
    <property type="entry name" value="TRANSCRIPTION INITIATION FACTOR TFIID"/>
    <property type="match status" value="1"/>
</dbReference>
<dbReference type="EMBL" id="QUQM01000004">
    <property type="protein sequence ID" value="KAA8647365.1"/>
    <property type="molecule type" value="Genomic_DNA"/>
</dbReference>
<sequence length="1253" mass="140626">MPQHTSKWRNHFLKTFHTPKTSKNANLRPAQEGSSTSSHAIQTTQLENASIPQDLWQAAYDQLEEKEQAILSKIQVPNPPNKDDTNYSQTKVVIDKVIQMTKEQYEEYQRGGLKIRQSTGEDINIRKISQQIISAALSFKDIVSAVAAFDPTNHAASTWAVVLLGLTITKNRQDLRDALLKSSEYLADVLARCAYIEKNFYHKGSGIDSKIRSPIIRVYKAILYYTAEVMTAQKPGMGRRVLDSVTTIANQPLTTLQSSVKEEEQYLYQWVQLDQHLHRKEEAERLLAQIDKVEASVLNLIQNFNFLNLHIAEGAFYDSYLNQHEDMCLPDTRTDLRYQIAEWAESSDGKCIFWLNGMAGTGKSTIARTVAQSFKEKGQLGASFFFKRGEVDRGNAKRFISTIARQLVTNHRQLVPGVLKAIENDPNISAKSLKEQFDKLLLQPLLNLNPSQITTTVIVIDALDECEQEYDIRVILQFLPQLQKSNAMRVRIFLTSRPELPIRFGFQQHNEHQDLILHELPTPVIEHDIRLFLKDRILKIRNERLISSDWPGNEAIEKLVAMAVPLFIFAATICRFIGDRRFRPEKRLAAVLQDQAVTSASRMDRTYLPVLNQILADENENESEIKQLLQEFQDTVGVIILLAAPLSATALAQLINMPDGDISNRLDAFHSVLSIPEDINAPTLGGHSGSVISMAFSPDGQILASGSNDGTVRLWDVKTCTEQHILLHIFEDHKYSVRAVAFSPDGQILASGSDDGTVKLWDVKTCTEQHMLKQIFRDHKYSVRAVAFSPDCQTLASGSDNGIVKLWDIKTRMERNTFDHQYSVQTMAFSLDGQTLALGFENNTVKLWDIKTCTEQHTLKGHLGSVETVAFSPDGQTLASGSKDETVKLWDVTTYTEKYTLKCHSLLLTVAFSPDGQTLASGSNDTTIKLWDTKTGMEQHTLKGHLGWVVTVVFSPDGHTLASGSNDKTVKLWDITTHTEQHILKGHLYSVKTMVFSPDSQILASGSYDDTIKLWDVKTSTEKYTLKGHLRWVQTVAFSPDSQTLASGSEDGIVKLWNAKTGMEQHTLKSHLDCIQTLAFSPDSQILASGSNDTTIKLWDTKTGMEQHTLKGHLGWVVTVAFLPDGQTLASGSEDCTVKLWDVKTGTIYRTIPTEEPISRLSFSKQDRYLDTNLGPLDIQYQGDSYPQTSYHPTPQASLVNEWVVFNGEKVLWLPFEYRQPNCLAIKDGILALGLYYGQVYIIGFSTPIRGPG</sequence>
<dbReference type="SUPFAM" id="SSF52540">
    <property type="entry name" value="P-loop containing nucleoside triphosphate hydrolases"/>
    <property type="match status" value="1"/>
</dbReference>
<feature type="repeat" description="WD" evidence="3">
    <location>
        <begin position="859"/>
        <end position="900"/>
    </location>
</feature>
<dbReference type="InterPro" id="IPR036322">
    <property type="entry name" value="WD40_repeat_dom_sf"/>
</dbReference>
<dbReference type="SMART" id="SM00320">
    <property type="entry name" value="WD40"/>
    <property type="match status" value="11"/>
</dbReference>
<protein>
    <recommendedName>
        <fullName evidence="6">NACHT domain-containing protein</fullName>
    </recommendedName>
</protein>
<dbReference type="InterPro" id="IPR056884">
    <property type="entry name" value="NPHP3-like_N"/>
</dbReference>
<dbReference type="PRINTS" id="PR00320">
    <property type="entry name" value="GPROTEINBRPT"/>
</dbReference>
<feature type="region of interest" description="Disordered" evidence="5">
    <location>
        <begin position="16"/>
        <end position="40"/>
    </location>
</feature>
<dbReference type="SUPFAM" id="SSF50978">
    <property type="entry name" value="WD40 repeat-like"/>
    <property type="match status" value="2"/>
</dbReference>
<dbReference type="VEuPathDB" id="FungiDB:EYZ11_005611"/>
<accession>A0A5M9MK33</accession>
<evidence type="ECO:0000313" key="8">
    <source>
        <dbReference type="Proteomes" id="UP000324241"/>
    </source>
</evidence>
<dbReference type="PROSITE" id="PS50837">
    <property type="entry name" value="NACHT"/>
    <property type="match status" value="1"/>
</dbReference>
<dbReference type="InterPro" id="IPR001680">
    <property type="entry name" value="WD40_rpt"/>
</dbReference>
<feature type="repeat" description="WD" evidence="3">
    <location>
        <begin position="942"/>
        <end position="983"/>
    </location>
</feature>
<feature type="repeat" description="WD" evidence="3">
    <location>
        <begin position="1068"/>
        <end position="1109"/>
    </location>
</feature>
<name>A0A5M9MK33_9EURO</name>
<feature type="coiled-coil region" evidence="4">
    <location>
        <begin position="273"/>
        <end position="303"/>
    </location>
</feature>
<dbReference type="Pfam" id="PF00400">
    <property type="entry name" value="WD40"/>
    <property type="match status" value="11"/>
</dbReference>
<reference evidence="7 8" key="1">
    <citation type="submission" date="2019-08" db="EMBL/GenBank/DDBJ databases">
        <title>The genome sequence of a newly discovered highly antifungal drug resistant Aspergillus species, Aspergillus tanneri NIH 1004.</title>
        <authorList>
            <person name="Mounaud S."/>
            <person name="Singh I."/>
            <person name="Joardar V."/>
            <person name="Pakala S."/>
            <person name="Pakala S."/>
            <person name="Venepally P."/>
            <person name="Chung J.K."/>
            <person name="Losada L."/>
            <person name="Nierman W.C."/>
        </authorList>
    </citation>
    <scope>NUCLEOTIDE SEQUENCE [LARGE SCALE GENOMIC DNA]</scope>
    <source>
        <strain evidence="7 8">NIH1004</strain>
    </source>
</reference>
<dbReference type="GeneID" id="54328760"/>
<feature type="domain" description="NACHT" evidence="6">
    <location>
        <begin position="351"/>
        <end position="498"/>
    </location>
</feature>
<gene>
    <name evidence="7" type="ORF">ATNIH1004_006058</name>
</gene>
<feature type="repeat" description="WD" evidence="3">
    <location>
        <begin position="817"/>
        <end position="858"/>
    </location>
</feature>
<organism evidence="7 8">
    <name type="scientific">Aspergillus tanneri</name>
    <dbReference type="NCBI Taxonomy" id="1220188"/>
    <lineage>
        <taxon>Eukaryota</taxon>
        <taxon>Fungi</taxon>
        <taxon>Dikarya</taxon>
        <taxon>Ascomycota</taxon>
        <taxon>Pezizomycotina</taxon>
        <taxon>Eurotiomycetes</taxon>
        <taxon>Eurotiomycetidae</taxon>
        <taxon>Eurotiales</taxon>
        <taxon>Aspergillaceae</taxon>
        <taxon>Aspergillus</taxon>
        <taxon>Aspergillus subgen. Circumdati</taxon>
    </lineage>
</organism>
<feature type="repeat" description="WD" evidence="3">
    <location>
        <begin position="1110"/>
        <end position="1151"/>
    </location>
</feature>
<comment type="caution">
    <text evidence="7">The sequence shown here is derived from an EMBL/GenBank/DDBJ whole genome shotgun (WGS) entry which is preliminary data.</text>
</comment>
<dbReference type="InterPro" id="IPR027417">
    <property type="entry name" value="P-loop_NTPase"/>
</dbReference>
<feature type="repeat" description="WD" evidence="3">
    <location>
        <begin position="984"/>
        <end position="1025"/>
    </location>
</feature>
<dbReference type="CDD" id="cd00200">
    <property type="entry name" value="WD40"/>
    <property type="match status" value="2"/>
</dbReference>
<feature type="repeat" description="WD" evidence="3">
    <location>
        <begin position="776"/>
        <end position="817"/>
    </location>
</feature>
<evidence type="ECO:0000256" key="5">
    <source>
        <dbReference type="SAM" id="MobiDB-lite"/>
    </source>
</evidence>
<dbReference type="InterPro" id="IPR015943">
    <property type="entry name" value="WD40/YVTN_repeat-like_dom_sf"/>
</dbReference>
<dbReference type="Gene3D" id="3.40.50.300">
    <property type="entry name" value="P-loop containing nucleotide triphosphate hydrolases"/>
    <property type="match status" value="1"/>
</dbReference>
<dbReference type="VEuPathDB" id="FungiDB:EYZ11_011932"/>
<dbReference type="AlphaFoldDB" id="A0A5M9MK33"/>
<dbReference type="RefSeq" id="XP_033426726.1">
    <property type="nucleotide sequence ID" value="XM_033570694.1"/>
</dbReference>
<dbReference type="InterPro" id="IPR007111">
    <property type="entry name" value="NACHT_NTPase"/>
</dbReference>
<evidence type="ECO:0000259" key="6">
    <source>
        <dbReference type="PROSITE" id="PS50837"/>
    </source>
</evidence>
<feature type="repeat" description="WD" evidence="3">
    <location>
        <begin position="1026"/>
        <end position="1067"/>
    </location>
</feature>
<keyword evidence="4" id="KW-0175">Coiled coil</keyword>
<dbReference type="PROSITE" id="PS50082">
    <property type="entry name" value="WD_REPEATS_2"/>
    <property type="match status" value="11"/>
</dbReference>
<dbReference type="Proteomes" id="UP000324241">
    <property type="component" value="Unassembled WGS sequence"/>
</dbReference>
<feature type="repeat" description="WD" evidence="3">
    <location>
        <begin position="730"/>
        <end position="771"/>
    </location>
</feature>
<evidence type="ECO:0000256" key="4">
    <source>
        <dbReference type="SAM" id="Coils"/>
    </source>
</evidence>